<dbReference type="InterPro" id="IPR045852">
    <property type="entry name" value="UNC80_central"/>
</dbReference>
<feature type="compositionally biased region" description="Basic residues" evidence="1">
    <location>
        <begin position="140"/>
        <end position="154"/>
    </location>
</feature>
<feature type="region of interest" description="Disordered" evidence="1">
    <location>
        <begin position="36"/>
        <end position="57"/>
    </location>
</feature>
<protein>
    <recommendedName>
        <fullName evidence="3">Protein UNC80 central region domain-containing protein</fullName>
    </recommendedName>
</protein>
<reference evidence="4" key="1">
    <citation type="submission" date="2020-11" db="EMBL/GenBank/DDBJ databases">
        <authorList>
            <person name="Tran Van P."/>
        </authorList>
    </citation>
    <scope>NUCLEOTIDE SEQUENCE</scope>
</reference>
<sequence>PALQLIVCLLLLEITCFLRESFHYLPPTGGVGAKGGGHGTGAAAAPHGTLARPTPGDRRWSAALTHSSAQSLQSIGGDSHAGGSVDRKISFVVQEAEDESLGSTTTLANEEGGDARRRISGSRISVPRRSGGLGGLQASFKRRSFRLRRSRHERKNSDCEGGAGVKRSDSVRFQRKVSTMSDRSDVSEDLDGAGSGGEDKESMAGDYLSGPGPGQGSGASPSGESPSDTEPDDSFYSRHFPWIKVYGEEIAEESLGFAGSIRGDRRKEKEKEKEKGHRPGARTESSSLSSPVRSLASTLSRRESTGRSVKLKWVE</sequence>
<dbReference type="GO" id="GO:0005261">
    <property type="term" value="F:monoatomic cation channel activity"/>
    <property type="evidence" value="ECO:0007669"/>
    <property type="project" value="TreeGrafter"/>
</dbReference>
<accession>A0A7R9AIG9</accession>
<feature type="signal peptide" evidence="2">
    <location>
        <begin position="1"/>
        <end position="17"/>
    </location>
</feature>
<gene>
    <name evidence="4" type="ORF">DSTB1V02_LOCUS14673</name>
</gene>
<evidence type="ECO:0000256" key="2">
    <source>
        <dbReference type="SAM" id="SignalP"/>
    </source>
</evidence>
<feature type="region of interest" description="Disordered" evidence="1">
    <location>
        <begin position="254"/>
        <end position="315"/>
    </location>
</feature>
<dbReference type="PANTHER" id="PTHR31781:SF1">
    <property type="entry name" value="PROTEIN UNC-80 HOMOLOG"/>
    <property type="match status" value="1"/>
</dbReference>
<feature type="compositionally biased region" description="Low complexity" evidence="1">
    <location>
        <begin position="285"/>
        <end position="297"/>
    </location>
</feature>
<dbReference type="Proteomes" id="UP000677054">
    <property type="component" value="Unassembled WGS sequence"/>
</dbReference>
<dbReference type="EMBL" id="CAJPEV010014427">
    <property type="protein sequence ID" value="CAG0906952.1"/>
    <property type="molecule type" value="Genomic_DNA"/>
</dbReference>
<dbReference type="PANTHER" id="PTHR31781">
    <property type="entry name" value="UNC80"/>
    <property type="match status" value="1"/>
</dbReference>
<feature type="non-terminal residue" evidence="4">
    <location>
        <position position="315"/>
    </location>
</feature>
<dbReference type="GO" id="GO:0030424">
    <property type="term" value="C:axon"/>
    <property type="evidence" value="ECO:0007669"/>
    <property type="project" value="TreeGrafter"/>
</dbReference>
<feature type="non-terminal residue" evidence="4">
    <location>
        <position position="1"/>
    </location>
</feature>
<feature type="domain" description="Protein UNC80 central region" evidence="3">
    <location>
        <begin position="2"/>
        <end position="245"/>
    </location>
</feature>
<feature type="region of interest" description="Disordered" evidence="1">
    <location>
        <begin position="100"/>
        <end position="236"/>
    </location>
</feature>
<evidence type="ECO:0000259" key="3">
    <source>
        <dbReference type="Pfam" id="PF19424"/>
    </source>
</evidence>
<feature type="compositionally biased region" description="Basic and acidic residues" evidence="1">
    <location>
        <begin position="262"/>
        <end position="277"/>
    </location>
</feature>
<dbReference type="EMBL" id="LR913945">
    <property type="protein sequence ID" value="CAD7254927.1"/>
    <property type="molecule type" value="Genomic_DNA"/>
</dbReference>
<evidence type="ECO:0000313" key="4">
    <source>
        <dbReference type="EMBL" id="CAD7254927.1"/>
    </source>
</evidence>
<proteinExistence type="predicted"/>
<keyword evidence="2" id="KW-0732">Signal</keyword>
<evidence type="ECO:0000313" key="5">
    <source>
        <dbReference type="Proteomes" id="UP000677054"/>
    </source>
</evidence>
<dbReference type="GO" id="GO:0055080">
    <property type="term" value="P:monoatomic cation homeostasis"/>
    <property type="evidence" value="ECO:0007669"/>
    <property type="project" value="TreeGrafter"/>
</dbReference>
<feature type="chain" id="PRO_5036209917" description="Protein UNC80 central region domain-containing protein" evidence="2">
    <location>
        <begin position="18"/>
        <end position="315"/>
    </location>
</feature>
<organism evidence="4">
    <name type="scientific">Darwinula stevensoni</name>
    <dbReference type="NCBI Taxonomy" id="69355"/>
    <lineage>
        <taxon>Eukaryota</taxon>
        <taxon>Metazoa</taxon>
        <taxon>Ecdysozoa</taxon>
        <taxon>Arthropoda</taxon>
        <taxon>Crustacea</taxon>
        <taxon>Oligostraca</taxon>
        <taxon>Ostracoda</taxon>
        <taxon>Podocopa</taxon>
        <taxon>Podocopida</taxon>
        <taxon>Darwinulocopina</taxon>
        <taxon>Darwinuloidea</taxon>
        <taxon>Darwinulidae</taxon>
        <taxon>Darwinula</taxon>
    </lineage>
</organism>
<evidence type="ECO:0000256" key="1">
    <source>
        <dbReference type="SAM" id="MobiDB-lite"/>
    </source>
</evidence>
<dbReference type="GO" id="GO:0034703">
    <property type="term" value="C:cation channel complex"/>
    <property type="evidence" value="ECO:0007669"/>
    <property type="project" value="TreeGrafter"/>
</dbReference>
<keyword evidence="5" id="KW-1185">Reference proteome</keyword>
<dbReference type="AlphaFoldDB" id="A0A7R9AIG9"/>
<name>A0A7R9AIG9_9CRUS</name>
<dbReference type="Pfam" id="PF19424">
    <property type="entry name" value="UNC80"/>
    <property type="match status" value="1"/>
</dbReference>